<evidence type="ECO:0000313" key="6">
    <source>
        <dbReference type="Proteomes" id="UP000707245"/>
    </source>
</evidence>
<dbReference type="PRINTS" id="PR00035">
    <property type="entry name" value="HTHGNTR"/>
</dbReference>
<dbReference type="PANTHER" id="PTHR43537:SF44">
    <property type="entry name" value="GNTR FAMILY REGULATORY PROTEIN"/>
    <property type="match status" value="1"/>
</dbReference>
<dbReference type="InterPro" id="IPR000524">
    <property type="entry name" value="Tscrpt_reg_HTH_GntR"/>
</dbReference>
<evidence type="ECO:0000259" key="4">
    <source>
        <dbReference type="PROSITE" id="PS50949"/>
    </source>
</evidence>
<dbReference type="InterPro" id="IPR036390">
    <property type="entry name" value="WH_DNA-bd_sf"/>
</dbReference>
<keyword evidence="3" id="KW-0804">Transcription</keyword>
<evidence type="ECO:0000256" key="2">
    <source>
        <dbReference type="ARBA" id="ARBA00023125"/>
    </source>
</evidence>
<proteinExistence type="predicted"/>
<dbReference type="PANTHER" id="PTHR43537">
    <property type="entry name" value="TRANSCRIPTIONAL REGULATOR, GNTR FAMILY"/>
    <property type="match status" value="1"/>
</dbReference>
<dbReference type="Pfam" id="PF00392">
    <property type="entry name" value="GntR"/>
    <property type="match status" value="1"/>
</dbReference>
<dbReference type="Proteomes" id="UP000707245">
    <property type="component" value="Unassembled WGS sequence"/>
</dbReference>
<keyword evidence="6" id="KW-1185">Reference proteome</keyword>
<dbReference type="Gene3D" id="1.10.10.10">
    <property type="entry name" value="Winged helix-like DNA-binding domain superfamily/Winged helix DNA-binding domain"/>
    <property type="match status" value="1"/>
</dbReference>
<dbReference type="SUPFAM" id="SSF46785">
    <property type="entry name" value="Winged helix' DNA-binding domain"/>
    <property type="match status" value="1"/>
</dbReference>
<sequence>MARIENLNLSQQVTNELGKAIINGHYTAESGLPTEAKLCEEYGISRTAVREAVKMLAAKGLISSRPRQGIRVEPANTWNLYDTSVLKWLLESSPSLYVLKEFLQVRLAIEPQAAALAARRADKDAIAEIALALDNMQAAADAPDGEIHEADLSFHTAILFASGNRFFFQLRDFIRTALNVSIQHTTPAKGSKKAIADEHFKVYQAILNGEPERAKNMMTYMIDEAMSFIEKEIVEKEIADQQSSKVSK</sequence>
<protein>
    <submittedName>
        <fullName evidence="5">FadR family transcriptional regulator</fullName>
    </submittedName>
</protein>
<gene>
    <name evidence="5" type="ORF">EI167_08035</name>
</gene>
<organism evidence="5 6">
    <name type="scientific">Pseudoalteromonas prydzensis</name>
    <dbReference type="NCBI Taxonomy" id="182141"/>
    <lineage>
        <taxon>Bacteria</taxon>
        <taxon>Pseudomonadati</taxon>
        <taxon>Pseudomonadota</taxon>
        <taxon>Gammaproteobacteria</taxon>
        <taxon>Alteromonadales</taxon>
        <taxon>Pseudoalteromonadaceae</taxon>
        <taxon>Pseudoalteromonas</taxon>
    </lineage>
</organism>
<evidence type="ECO:0000313" key="5">
    <source>
        <dbReference type="EMBL" id="MBE0457399.1"/>
    </source>
</evidence>
<evidence type="ECO:0000256" key="1">
    <source>
        <dbReference type="ARBA" id="ARBA00023015"/>
    </source>
</evidence>
<feature type="domain" description="HTH gntR-type" evidence="4">
    <location>
        <begin position="7"/>
        <end position="75"/>
    </location>
</feature>
<dbReference type="SUPFAM" id="SSF48008">
    <property type="entry name" value="GntR ligand-binding domain-like"/>
    <property type="match status" value="1"/>
</dbReference>
<dbReference type="GeneID" id="303295066"/>
<keyword evidence="1" id="KW-0805">Transcription regulation</keyword>
<name>A0ABR9FKR7_9GAMM</name>
<evidence type="ECO:0000256" key="3">
    <source>
        <dbReference type="ARBA" id="ARBA00023163"/>
    </source>
</evidence>
<dbReference type="SMART" id="SM00345">
    <property type="entry name" value="HTH_GNTR"/>
    <property type="match status" value="1"/>
</dbReference>
<dbReference type="PROSITE" id="PS50949">
    <property type="entry name" value="HTH_GNTR"/>
    <property type="match status" value="1"/>
</dbReference>
<dbReference type="CDD" id="cd07377">
    <property type="entry name" value="WHTH_GntR"/>
    <property type="match status" value="1"/>
</dbReference>
<dbReference type="EMBL" id="RRZA01000019">
    <property type="protein sequence ID" value="MBE0457399.1"/>
    <property type="molecule type" value="Genomic_DNA"/>
</dbReference>
<dbReference type="Gene3D" id="1.20.120.530">
    <property type="entry name" value="GntR ligand-binding domain-like"/>
    <property type="match status" value="1"/>
</dbReference>
<keyword evidence="2" id="KW-0238">DNA-binding</keyword>
<dbReference type="InterPro" id="IPR036388">
    <property type="entry name" value="WH-like_DNA-bd_sf"/>
</dbReference>
<dbReference type="SMART" id="SM00895">
    <property type="entry name" value="FCD"/>
    <property type="match status" value="1"/>
</dbReference>
<dbReference type="Pfam" id="PF07729">
    <property type="entry name" value="FCD"/>
    <property type="match status" value="1"/>
</dbReference>
<dbReference type="InterPro" id="IPR011711">
    <property type="entry name" value="GntR_C"/>
</dbReference>
<dbReference type="RefSeq" id="WP_064665161.1">
    <property type="nucleotide sequence ID" value="NZ_BDDT01000001.1"/>
</dbReference>
<accession>A0ABR9FKR7</accession>
<dbReference type="InterPro" id="IPR008920">
    <property type="entry name" value="TF_FadR/GntR_C"/>
</dbReference>
<comment type="caution">
    <text evidence="5">The sequence shown here is derived from an EMBL/GenBank/DDBJ whole genome shotgun (WGS) entry which is preliminary data.</text>
</comment>
<reference evidence="5 6" key="1">
    <citation type="submission" date="2020-07" db="EMBL/GenBank/DDBJ databases">
        <title>Halophilic bacteria isolated from french cheeses.</title>
        <authorList>
            <person name="Kothe C.I."/>
            <person name="Farah-Kraiem B."/>
            <person name="Renault P."/>
            <person name="Dridi B."/>
        </authorList>
    </citation>
    <scope>NUCLEOTIDE SEQUENCE [LARGE SCALE GENOMIC DNA]</scope>
    <source>
        <strain evidence="5 6">FME14</strain>
    </source>
</reference>